<feature type="compositionally biased region" description="Low complexity" evidence="5">
    <location>
        <begin position="193"/>
        <end position="210"/>
    </location>
</feature>
<keyword evidence="7" id="KW-1185">Reference proteome</keyword>
<evidence type="ECO:0000256" key="5">
    <source>
        <dbReference type="SAM" id="MobiDB-lite"/>
    </source>
</evidence>
<evidence type="ECO:0000256" key="4">
    <source>
        <dbReference type="ARBA" id="ARBA00023163"/>
    </source>
</evidence>
<name>A0A914Y454_9BILA</name>
<keyword evidence="2" id="KW-0805">Transcription regulation</keyword>
<feature type="domain" description="Transcription factor CBF/NF-Y/archaeal histone" evidence="6">
    <location>
        <begin position="50"/>
        <end position="113"/>
    </location>
</feature>
<feature type="compositionally biased region" description="Low complexity" evidence="5">
    <location>
        <begin position="20"/>
        <end position="40"/>
    </location>
</feature>
<dbReference type="CDD" id="cd22907">
    <property type="entry name" value="HFD_NFYB"/>
    <property type="match status" value="1"/>
</dbReference>
<dbReference type="SUPFAM" id="SSF47113">
    <property type="entry name" value="Histone-fold"/>
    <property type="match status" value="1"/>
</dbReference>
<evidence type="ECO:0000313" key="8">
    <source>
        <dbReference type="WBParaSite" id="PSU_v2.g12523.t1"/>
    </source>
</evidence>
<comment type="similarity">
    <text evidence="1">Belongs to the NFYB/HAP3 subunit family.</text>
</comment>
<dbReference type="Pfam" id="PF00808">
    <property type="entry name" value="CBFD_NFYB_HMF"/>
    <property type="match status" value="1"/>
</dbReference>
<dbReference type="WBParaSite" id="PSU_v2.g12523.t1">
    <property type="protein sequence ID" value="PSU_v2.g12523.t1"/>
    <property type="gene ID" value="PSU_v2.g12523"/>
</dbReference>
<dbReference type="GO" id="GO:0000978">
    <property type="term" value="F:RNA polymerase II cis-regulatory region sequence-specific DNA binding"/>
    <property type="evidence" value="ECO:0007669"/>
    <property type="project" value="TreeGrafter"/>
</dbReference>
<keyword evidence="3" id="KW-0238">DNA-binding</keyword>
<evidence type="ECO:0000313" key="7">
    <source>
        <dbReference type="Proteomes" id="UP000887577"/>
    </source>
</evidence>
<dbReference type="InterPro" id="IPR009072">
    <property type="entry name" value="Histone-fold"/>
</dbReference>
<reference evidence="8" key="1">
    <citation type="submission" date="2022-11" db="UniProtKB">
        <authorList>
            <consortium name="WormBaseParasite"/>
        </authorList>
    </citation>
    <scope>IDENTIFICATION</scope>
</reference>
<keyword evidence="4" id="KW-0804">Transcription</keyword>
<accession>A0A914Y454</accession>
<dbReference type="InterPro" id="IPR027113">
    <property type="entry name" value="Transc_fact_NFYB/HAP3"/>
</dbReference>
<dbReference type="GO" id="GO:0046982">
    <property type="term" value="F:protein heterodimerization activity"/>
    <property type="evidence" value="ECO:0007669"/>
    <property type="project" value="InterPro"/>
</dbReference>
<dbReference type="Proteomes" id="UP000887577">
    <property type="component" value="Unplaced"/>
</dbReference>
<feature type="region of interest" description="Disordered" evidence="5">
    <location>
        <begin position="17"/>
        <end position="41"/>
    </location>
</feature>
<proteinExistence type="inferred from homology"/>
<dbReference type="AlphaFoldDB" id="A0A914Y454"/>
<evidence type="ECO:0000256" key="2">
    <source>
        <dbReference type="ARBA" id="ARBA00023015"/>
    </source>
</evidence>
<dbReference type="PRINTS" id="PR00615">
    <property type="entry name" value="CCAATSUBUNTA"/>
</dbReference>
<dbReference type="InterPro" id="IPR003958">
    <property type="entry name" value="CBFA_NFYB_domain"/>
</dbReference>
<dbReference type="Gene3D" id="1.10.20.10">
    <property type="entry name" value="Histone, subunit A"/>
    <property type="match status" value="1"/>
</dbReference>
<protein>
    <submittedName>
        <fullName evidence="8">Transcription factor CBF/NF-Y/archaeal histone domain-containing protein</fullName>
    </submittedName>
</protein>
<evidence type="ECO:0000256" key="1">
    <source>
        <dbReference type="ARBA" id="ARBA00009053"/>
    </source>
</evidence>
<feature type="region of interest" description="Disordered" evidence="5">
    <location>
        <begin position="187"/>
        <end position="212"/>
    </location>
</feature>
<organism evidence="7 8">
    <name type="scientific">Panagrolaimus superbus</name>
    <dbReference type="NCBI Taxonomy" id="310955"/>
    <lineage>
        <taxon>Eukaryota</taxon>
        <taxon>Metazoa</taxon>
        <taxon>Ecdysozoa</taxon>
        <taxon>Nematoda</taxon>
        <taxon>Chromadorea</taxon>
        <taxon>Rhabditida</taxon>
        <taxon>Tylenchina</taxon>
        <taxon>Panagrolaimomorpha</taxon>
        <taxon>Panagrolaimoidea</taxon>
        <taxon>Panagrolaimidae</taxon>
        <taxon>Panagrolaimus</taxon>
    </lineage>
</organism>
<dbReference type="PANTHER" id="PTHR11064">
    <property type="entry name" value="CCAAT-BINDING TRANSCRIPTION FACTOR-RELATED"/>
    <property type="match status" value="1"/>
</dbReference>
<sequence length="255" mass="28941">MGDSGGNEQKLSELTMNGLSNNNHSVNGNSSSSAAAPSHHQQVILEQERFMPIANISRIMKRVLPEHAKLSKESKECIQECITEFFLFVTSEAAEKCNAEKRKTITGEDLLASMETLGFDNYLLPLRALLKKHKEATRSERPPSDLDESIENHGDHLRSAYASPPSPIHLIEDYRQQTFVLQEAETINHHQQQRQQQQPQQQQSQQQNQPQEEDIDDIINYLPPNFRRVTEIYVDTITEQHYISATSPGASSNLH</sequence>
<dbReference type="GO" id="GO:0016602">
    <property type="term" value="C:CCAAT-binding factor complex"/>
    <property type="evidence" value="ECO:0007669"/>
    <property type="project" value="InterPro"/>
</dbReference>
<evidence type="ECO:0000256" key="3">
    <source>
        <dbReference type="ARBA" id="ARBA00023125"/>
    </source>
</evidence>
<dbReference type="PANTHER" id="PTHR11064:SF9">
    <property type="entry name" value="NUCLEAR TRANSCRIPTION FACTOR Y SUBUNIT BETA"/>
    <property type="match status" value="1"/>
</dbReference>
<evidence type="ECO:0000259" key="6">
    <source>
        <dbReference type="Pfam" id="PF00808"/>
    </source>
</evidence>
<dbReference type="GO" id="GO:0001228">
    <property type="term" value="F:DNA-binding transcription activator activity, RNA polymerase II-specific"/>
    <property type="evidence" value="ECO:0007669"/>
    <property type="project" value="InterPro"/>
</dbReference>